<evidence type="ECO:0000256" key="4">
    <source>
        <dbReference type="ARBA" id="ARBA00023002"/>
    </source>
</evidence>
<organism evidence="7 8">
    <name type="scientific">Thioclava pacifica DSM 10166</name>
    <dbReference type="NCBI Taxonomy" id="1353537"/>
    <lineage>
        <taxon>Bacteria</taxon>
        <taxon>Pseudomonadati</taxon>
        <taxon>Pseudomonadota</taxon>
        <taxon>Alphaproteobacteria</taxon>
        <taxon>Rhodobacterales</taxon>
        <taxon>Paracoccaceae</taxon>
        <taxon>Thioclava</taxon>
    </lineage>
</organism>
<dbReference type="AlphaFoldDB" id="A0A074JC04"/>
<dbReference type="SUPFAM" id="SSF51905">
    <property type="entry name" value="FAD/NAD(P)-binding domain"/>
    <property type="match status" value="1"/>
</dbReference>
<dbReference type="PANTHER" id="PTHR43557:SF2">
    <property type="entry name" value="RIESKE DOMAIN-CONTAINING PROTEIN-RELATED"/>
    <property type="match status" value="1"/>
</dbReference>
<sequence length="415" mass="43530">MKPIVIIGAGQAGLALAAKLRALGCETPIKLIGAEPAPPYQRPPLSKKYMLGELDRERLYLRPETFYAENAIELVTGTCVAAIEAAEKIVVLDNGTRIPASQIALCTGADPIRLPKAIGGDLAGVYTMRNLADADAMADEFRPGARVLIVGGGYIGLEAAAVAAAKGLQVTLVEMAPRLLARVACTETAAWFKALHESHGVDIREGVGLSELKGQDGRVTRAHLSDGTDLDVDFVIVGIGVRPGVALAEAAGLAIENGIRTDAMGATSAPGIWAAGDCASFPHKGCRIRLESVPNAIDQAEAVAAAMLEQGAPYVAKPWFWSDQYDVKLQIAGLNTGHDSVIVRPGDKPGTVSHWYFAGARLLAVDAMNDPRAYMTAKRWIEAGQSPELAALADPAIALKSVPLAAPQPELAEAP</sequence>
<evidence type="ECO:0008006" key="9">
    <source>
        <dbReference type="Google" id="ProtNLM"/>
    </source>
</evidence>
<dbReference type="Pfam" id="PF07992">
    <property type="entry name" value="Pyr_redox_2"/>
    <property type="match status" value="1"/>
</dbReference>
<feature type="domain" description="Reductase C-terminal" evidence="6">
    <location>
        <begin position="319"/>
        <end position="402"/>
    </location>
</feature>
<dbReference type="InterPro" id="IPR016156">
    <property type="entry name" value="FAD/NAD-linked_Rdtase_dimer_sf"/>
</dbReference>
<reference evidence="7 8" key="1">
    <citation type="submission" date="2013-07" db="EMBL/GenBank/DDBJ databases">
        <title>Thioclava pacifica DSM 10166 Genome Sequencing.</title>
        <authorList>
            <person name="Lai Q."/>
            <person name="Shao Z."/>
        </authorList>
    </citation>
    <scope>NUCLEOTIDE SEQUENCE [LARGE SCALE GENOMIC DNA]</scope>
    <source>
        <strain evidence="7 8">DSM 10166</strain>
    </source>
</reference>
<evidence type="ECO:0000256" key="3">
    <source>
        <dbReference type="ARBA" id="ARBA00022827"/>
    </source>
</evidence>
<accession>A0A074JC04</accession>
<evidence type="ECO:0000313" key="7">
    <source>
        <dbReference type="EMBL" id="KEO55136.1"/>
    </source>
</evidence>
<dbReference type="Gene3D" id="3.50.50.60">
    <property type="entry name" value="FAD/NAD(P)-binding domain"/>
    <property type="match status" value="2"/>
</dbReference>
<dbReference type="GO" id="GO:0016651">
    <property type="term" value="F:oxidoreductase activity, acting on NAD(P)H"/>
    <property type="evidence" value="ECO:0007669"/>
    <property type="project" value="TreeGrafter"/>
</dbReference>
<comment type="cofactor">
    <cofactor evidence="1">
        <name>FAD</name>
        <dbReference type="ChEBI" id="CHEBI:57692"/>
    </cofactor>
</comment>
<dbReference type="Gene3D" id="3.30.390.30">
    <property type="match status" value="1"/>
</dbReference>
<evidence type="ECO:0000259" key="5">
    <source>
        <dbReference type="Pfam" id="PF07992"/>
    </source>
</evidence>
<dbReference type="EMBL" id="AUND01000004">
    <property type="protein sequence ID" value="KEO55136.1"/>
    <property type="molecule type" value="Genomic_DNA"/>
</dbReference>
<dbReference type="InterPro" id="IPR036188">
    <property type="entry name" value="FAD/NAD-bd_sf"/>
</dbReference>
<dbReference type="InterPro" id="IPR028202">
    <property type="entry name" value="Reductase_C"/>
</dbReference>
<keyword evidence="8" id="KW-1185">Reference proteome</keyword>
<evidence type="ECO:0000256" key="1">
    <source>
        <dbReference type="ARBA" id="ARBA00001974"/>
    </source>
</evidence>
<dbReference type="RefSeq" id="WP_051692177.1">
    <property type="nucleotide sequence ID" value="NZ_AUND01000004.1"/>
</dbReference>
<proteinExistence type="predicted"/>
<keyword evidence="3" id="KW-0274">FAD</keyword>
<dbReference type="STRING" id="1353537.TP2_16285"/>
<comment type="caution">
    <text evidence="7">The sequence shown here is derived from an EMBL/GenBank/DDBJ whole genome shotgun (WGS) entry which is preliminary data.</text>
</comment>
<dbReference type="eggNOG" id="COG0446">
    <property type="taxonomic scope" value="Bacteria"/>
</dbReference>
<gene>
    <name evidence="7" type="ORF">TP2_16285</name>
</gene>
<keyword evidence="2" id="KW-0285">Flavoprotein</keyword>
<evidence type="ECO:0000259" key="6">
    <source>
        <dbReference type="Pfam" id="PF14759"/>
    </source>
</evidence>
<dbReference type="InterPro" id="IPR050446">
    <property type="entry name" value="FAD-oxidoreductase/Apoptosis"/>
</dbReference>
<protein>
    <recommendedName>
        <fullName evidence="9">FAD-dependent pyridine nucleotide-disulfide oxidoreductase</fullName>
    </recommendedName>
</protein>
<dbReference type="PRINTS" id="PR00368">
    <property type="entry name" value="FADPNR"/>
</dbReference>
<feature type="domain" description="FAD/NAD(P)-binding" evidence="5">
    <location>
        <begin position="3"/>
        <end position="300"/>
    </location>
</feature>
<dbReference type="PANTHER" id="PTHR43557">
    <property type="entry name" value="APOPTOSIS-INDUCING FACTOR 1"/>
    <property type="match status" value="1"/>
</dbReference>
<dbReference type="InterPro" id="IPR023753">
    <property type="entry name" value="FAD/NAD-binding_dom"/>
</dbReference>
<evidence type="ECO:0000256" key="2">
    <source>
        <dbReference type="ARBA" id="ARBA00022630"/>
    </source>
</evidence>
<dbReference type="Proteomes" id="UP000027432">
    <property type="component" value="Unassembled WGS sequence"/>
</dbReference>
<name>A0A074JC04_9RHOB</name>
<dbReference type="Pfam" id="PF14759">
    <property type="entry name" value="Reductase_C"/>
    <property type="match status" value="1"/>
</dbReference>
<dbReference type="OrthoDB" id="7809559at2"/>
<keyword evidence="4" id="KW-0560">Oxidoreductase</keyword>
<dbReference type="SUPFAM" id="SSF55424">
    <property type="entry name" value="FAD/NAD-linked reductases, dimerisation (C-terminal) domain"/>
    <property type="match status" value="1"/>
</dbReference>
<evidence type="ECO:0000313" key="8">
    <source>
        <dbReference type="Proteomes" id="UP000027432"/>
    </source>
</evidence>
<dbReference type="PRINTS" id="PR00411">
    <property type="entry name" value="PNDRDTASEI"/>
</dbReference>
<dbReference type="GO" id="GO:0005737">
    <property type="term" value="C:cytoplasm"/>
    <property type="evidence" value="ECO:0007669"/>
    <property type="project" value="TreeGrafter"/>
</dbReference>